<dbReference type="InterPro" id="IPR001240">
    <property type="entry name" value="PRAI_dom"/>
</dbReference>
<keyword evidence="6 8" id="KW-0057">Aromatic amino acid biosynthesis</keyword>
<dbReference type="HAMAP" id="MF_00135">
    <property type="entry name" value="PRAI"/>
    <property type="match status" value="1"/>
</dbReference>
<dbReference type="EMBL" id="RJJG01000003">
    <property type="protein sequence ID" value="RNI09829.1"/>
    <property type="molecule type" value="Genomic_DNA"/>
</dbReference>
<dbReference type="Proteomes" id="UP000267921">
    <property type="component" value="Unassembled WGS sequence"/>
</dbReference>
<dbReference type="GO" id="GO:0004640">
    <property type="term" value="F:phosphoribosylanthranilate isomerase activity"/>
    <property type="evidence" value="ECO:0007669"/>
    <property type="project" value="UniProtKB-UniRule"/>
</dbReference>
<evidence type="ECO:0000256" key="7">
    <source>
        <dbReference type="ARBA" id="ARBA00023235"/>
    </source>
</evidence>
<reference evidence="10 11" key="1">
    <citation type="submission" date="2018-10" db="EMBL/GenBank/DDBJ databases">
        <title>Cultivation of a novel Methanohalophilus strain from Kebrit Deep of the Red Sea and a genomic comparison of members of the genus Methanohalophilus.</title>
        <authorList>
            <person name="Guan Y."/>
            <person name="Ngugi D.K."/>
            <person name="Stingl U."/>
        </authorList>
    </citation>
    <scope>NUCLEOTIDE SEQUENCE [LARGE SCALE GENOMIC DNA]</scope>
    <source>
        <strain evidence="10 11">DSM 3094</strain>
    </source>
</reference>
<dbReference type="UniPathway" id="UPA00035">
    <property type="reaction ID" value="UER00042"/>
</dbReference>
<evidence type="ECO:0000256" key="5">
    <source>
        <dbReference type="ARBA" id="ARBA00022822"/>
    </source>
</evidence>
<dbReference type="InterPro" id="IPR044643">
    <property type="entry name" value="TrpF_fam"/>
</dbReference>
<name>A0A3M9L9G4_9EURY</name>
<sequence>MAKLLKSSKNLPISQTPGDQMQPAIRVKVCGMKSVDDIGIAVKCGADAVGFITEVPVNTPRNLDMELSTELINSTPPFVTTVMVIMPESITHARKLVSNARPDMVQVHSTADMGLLTALRAMNVRIIQKFSISDETKVPETIKIINELAESNLIDSIILDTACSSGGGSGLTHDWKISGEVAKKIPVPLIVAGGLNPQNVGECVNIVSPYGVDVSSGVEVKGKKDFSQVCDFIRAVRCSN</sequence>
<dbReference type="InterPro" id="IPR013785">
    <property type="entry name" value="Aldolase_TIM"/>
</dbReference>
<evidence type="ECO:0000259" key="9">
    <source>
        <dbReference type="Pfam" id="PF00697"/>
    </source>
</evidence>
<evidence type="ECO:0000256" key="2">
    <source>
        <dbReference type="ARBA" id="ARBA00004664"/>
    </source>
</evidence>
<dbReference type="SUPFAM" id="SSF51366">
    <property type="entry name" value="Ribulose-phoshate binding barrel"/>
    <property type="match status" value="1"/>
</dbReference>
<gene>
    <name evidence="8" type="primary">trpF</name>
    <name evidence="10" type="ORF">EFE40_04055</name>
</gene>
<dbReference type="GO" id="GO:0000162">
    <property type="term" value="P:L-tryptophan biosynthetic process"/>
    <property type="evidence" value="ECO:0007669"/>
    <property type="project" value="UniProtKB-UniRule"/>
</dbReference>
<dbReference type="InterPro" id="IPR011060">
    <property type="entry name" value="RibuloseP-bd_barrel"/>
</dbReference>
<organism evidence="10 11">
    <name type="scientific">Methanohalophilus halophilus</name>
    <dbReference type="NCBI Taxonomy" id="2177"/>
    <lineage>
        <taxon>Archaea</taxon>
        <taxon>Methanobacteriati</taxon>
        <taxon>Methanobacteriota</taxon>
        <taxon>Stenosarchaea group</taxon>
        <taxon>Methanomicrobia</taxon>
        <taxon>Methanosarcinales</taxon>
        <taxon>Methanosarcinaceae</taxon>
        <taxon>Methanohalophilus</taxon>
    </lineage>
</organism>
<proteinExistence type="inferred from homology"/>
<feature type="domain" description="N-(5'phosphoribosyl) anthranilate isomerase (PRAI)" evidence="9">
    <location>
        <begin position="27"/>
        <end position="234"/>
    </location>
</feature>
<evidence type="ECO:0000256" key="3">
    <source>
        <dbReference type="ARBA" id="ARBA00007571"/>
    </source>
</evidence>
<comment type="similarity">
    <text evidence="3 8">Belongs to the TrpF family.</text>
</comment>
<dbReference type="CDD" id="cd00405">
    <property type="entry name" value="PRAI"/>
    <property type="match status" value="1"/>
</dbReference>
<evidence type="ECO:0000256" key="6">
    <source>
        <dbReference type="ARBA" id="ARBA00023141"/>
    </source>
</evidence>
<keyword evidence="7 8" id="KW-0413">Isomerase</keyword>
<dbReference type="Gene3D" id="3.20.20.70">
    <property type="entry name" value="Aldolase class I"/>
    <property type="match status" value="1"/>
</dbReference>
<comment type="catalytic activity">
    <reaction evidence="1 8">
        <text>N-(5-phospho-beta-D-ribosyl)anthranilate = 1-(2-carboxyphenylamino)-1-deoxy-D-ribulose 5-phosphate</text>
        <dbReference type="Rhea" id="RHEA:21540"/>
        <dbReference type="ChEBI" id="CHEBI:18277"/>
        <dbReference type="ChEBI" id="CHEBI:58613"/>
        <dbReference type="EC" id="5.3.1.24"/>
    </reaction>
</comment>
<comment type="pathway">
    <text evidence="2 8">Amino-acid biosynthesis; L-tryptophan biosynthesis; L-tryptophan from chorismate: step 3/5.</text>
</comment>
<protein>
    <recommendedName>
        <fullName evidence="8">N-(5'-phosphoribosyl)anthranilate isomerase</fullName>
        <shortName evidence="8">PRAI</shortName>
        <ecNumber evidence="8">5.3.1.24</ecNumber>
    </recommendedName>
</protein>
<evidence type="ECO:0000256" key="1">
    <source>
        <dbReference type="ARBA" id="ARBA00001164"/>
    </source>
</evidence>
<dbReference type="PANTHER" id="PTHR42894">
    <property type="entry name" value="N-(5'-PHOSPHORIBOSYL)ANTHRANILATE ISOMERASE"/>
    <property type="match status" value="1"/>
</dbReference>
<evidence type="ECO:0000313" key="10">
    <source>
        <dbReference type="EMBL" id="RNI09829.1"/>
    </source>
</evidence>
<dbReference type="PANTHER" id="PTHR42894:SF1">
    <property type="entry name" value="N-(5'-PHOSPHORIBOSYL)ANTHRANILATE ISOMERASE"/>
    <property type="match status" value="1"/>
</dbReference>
<keyword evidence="4 8" id="KW-0028">Amino-acid biosynthesis</keyword>
<dbReference type="Pfam" id="PF00697">
    <property type="entry name" value="PRAI"/>
    <property type="match status" value="1"/>
</dbReference>
<evidence type="ECO:0000256" key="4">
    <source>
        <dbReference type="ARBA" id="ARBA00022605"/>
    </source>
</evidence>
<accession>A0A3M9L9G4</accession>
<evidence type="ECO:0000313" key="11">
    <source>
        <dbReference type="Proteomes" id="UP000267921"/>
    </source>
</evidence>
<dbReference type="AlphaFoldDB" id="A0A3M9L9G4"/>
<comment type="caution">
    <text evidence="10">The sequence shown here is derived from an EMBL/GenBank/DDBJ whole genome shotgun (WGS) entry which is preliminary data.</text>
</comment>
<keyword evidence="5 8" id="KW-0822">Tryptophan biosynthesis</keyword>
<evidence type="ECO:0000256" key="8">
    <source>
        <dbReference type="HAMAP-Rule" id="MF_00135"/>
    </source>
</evidence>
<dbReference type="EC" id="5.3.1.24" evidence="8"/>